<keyword evidence="1" id="KW-0812">Transmembrane</keyword>
<feature type="transmembrane region" description="Helical" evidence="1">
    <location>
        <begin position="56"/>
        <end position="74"/>
    </location>
</feature>
<name>A0A4R4K0K8_9BACT</name>
<dbReference type="NCBIfam" id="TIGR02226">
    <property type="entry name" value="two_anch"/>
    <property type="match status" value="1"/>
</dbReference>
<evidence type="ECO:0000313" key="4">
    <source>
        <dbReference type="Proteomes" id="UP000295706"/>
    </source>
</evidence>
<protein>
    <recommendedName>
        <fullName evidence="2">Aerotolerance regulator N-terminal domain-containing protein</fullName>
    </recommendedName>
</protein>
<dbReference type="PANTHER" id="PTHR37464">
    <property type="entry name" value="BLL2463 PROTEIN"/>
    <property type="match status" value="1"/>
</dbReference>
<dbReference type="PANTHER" id="PTHR37464:SF1">
    <property type="entry name" value="BLL2463 PROTEIN"/>
    <property type="match status" value="1"/>
</dbReference>
<reference evidence="3 4" key="1">
    <citation type="submission" date="2019-02" db="EMBL/GenBank/DDBJ databases">
        <title>Arundinibacter roseus gen. nov., sp. nov., a new member of the family Cytophagaceae.</title>
        <authorList>
            <person name="Szuroczki S."/>
            <person name="Khayer B."/>
            <person name="Sproer C."/>
            <person name="Toumi M."/>
            <person name="Szabo A."/>
            <person name="Felfoldi T."/>
            <person name="Schumann P."/>
            <person name="Toth E."/>
        </authorList>
    </citation>
    <scope>NUCLEOTIDE SEQUENCE [LARGE SCALE GENOMIC DNA]</scope>
    <source>
        <strain evidence="3 4">DMA-k-7a</strain>
    </source>
</reference>
<sequence>MEFINPAMWWAAAAVAIPIAIHLWHQKKGQLMPWAATRWLLEKNQTPQRGLRLEKWLLLLLRCLLVLLLAMILAEPFLKKNDSSATLPTVHLVQPDEFILENYRFELTKAQQDGDELRWLTPEASTINDALTPDNPSRDVPSSVLIQGLLNQLADKAAIVHVYVRNERNKAQLPVLQAAVPVFIHAPVDTLHRVVRNFRLVKNNQKLHINARQLLSNGPLDTGLRLAENPVAEGPLPVLVLLKNETERTTVVAAVKAFAEVYGLELVLDFAQKASQPYSLVVSDEPLTNPNPNTVYVLTGETQETSSPNINVVKEPLTPQTSTLVANGQLPEWLGQKLLTHWKLRGDALPWSRGELSRRVKQLAPDQAQASAGNLHTLLLLLFLVFISLERSLALTKYA</sequence>
<evidence type="ECO:0000256" key="1">
    <source>
        <dbReference type="SAM" id="Phobius"/>
    </source>
</evidence>
<evidence type="ECO:0000259" key="2">
    <source>
        <dbReference type="Pfam" id="PF07584"/>
    </source>
</evidence>
<proteinExistence type="predicted"/>
<accession>A0A4R4K0K8</accession>
<keyword evidence="4" id="KW-1185">Reference proteome</keyword>
<gene>
    <name evidence="3" type="ORF">EZE20_20390</name>
</gene>
<dbReference type="InterPro" id="IPR024163">
    <property type="entry name" value="Aerotolerance_reg_N"/>
</dbReference>
<dbReference type="EMBL" id="SMJU01000016">
    <property type="protein sequence ID" value="TDB60807.1"/>
    <property type="molecule type" value="Genomic_DNA"/>
</dbReference>
<organism evidence="3 4">
    <name type="scientific">Arundinibacter roseus</name>
    <dbReference type="NCBI Taxonomy" id="2070510"/>
    <lineage>
        <taxon>Bacteria</taxon>
        <taxon>Pseudomonadati</taxon>
        <taxon>Bacteroidota</taxon>
        <taxon>Cytophagia</taxon>
        <taxon>Cytophagales</taxon>
        <taxon>Spirosomataceae</taxon>
        <taxon>Arundinibacter</taxon>
    </lineage>
</organism>
<dbReference type="AlphaFoldDB" id="A0A4R4K0K8"/>
<dbReference type="OrthoDB" id="890881at2"/>
<keyword evidence="1" id="KW-1133">Transmembrane helix</keyword>
<keyword evidence="1" id="KW-0472">Membrane</keyword>
<feature type="transmembrane region" description="Helical" evidence="1">
    <location>
        <begin position="6"/>
        <end position="24"/>
    </location>
</feature>
<dbReference type="Proteomes" id="UP000295706">
    <property type="component" value="Unassembled WGS sequence"/>
</dbReference>
<dbReference type="RefSeq" id="WP_132121200.1">
    <property type="nucleotide sequence ID" value="NZ_SMJU01000016.1"/>
</dbReference>
<dbReference type="Pfam" id="PF07584">
    <property type="entry name" value="BatA"/>
    <property type="match status" value="1"/>
</dbReference>
<dbReference type="InterPro" id="IPR011933">
    <property type="entry name" value="Double_TM_dom"/>
</dbReference>
<comment type="caution">
    <text evidence="3">The sequence shown here is derived from an EMBL/GenBank/DDBJ whole genome shotgun (WGS) entry which is preliminary data.</text>
</comment>
<evidence type="ECO:0000313" key="3">
    <source>
        <dbReference type="EMBL" id="TDB60807.1"/>
    </source>
</evidence>
<feature type="domain" description="Aerotolerance regulator N-terminal" evidence="2">
    <location>
        <begin position="1"/>
        <end position="76"/>
    </location>
</feature>